<keyword evidence="3" id="KW-1185">Reference proteome</keyword>
<feature type="chain" id="PRO_5045751917" evidence="1">
    <location>
        <begin position="22"/>
        <end position="194"/>
    </location>
</feature>
<evidence type="ECO:0000313" key="3">
    <source>
        <dbReference type="Proteomes" id="UP001390339"/>
    </source>
</evidence>
<comment type="caution">
    <text evidence="2">The sequence shown here is derived from an EMBL/GenBank/DDBJ whole genome shotgun (WGS) entry which is preliminary data.</text>
</comment>
<dbReference type="Proteomes" id="UP001390339">
    <property type="component" value="Unassembled WGS sequence"/>
</dbReference>
<evidence type="ECO:0000313" key="2">
    <source>
        <dbReference type="EMBL" id="KAK8877026.1"/>
    </source>
</evidence>
<accession>A0ABR2JH21</accession>
<proteinExistence type="predicted"/>
<sequence length="194" mass="21915">MPGLLNWFIAIGLNLPPPCRCLPALWGRAGCVAAGPVVLYDITRDHCGVDVSLGPQDHGGILWVHGRRSGSRKCSWCTWLILRNFEKNLIRRNLCLKVKTEDAHKFKVKTEDAHRFKDETEDAHGFKVETEDAHGFKDETEDANKFTPGQKQQHHLHLRRAYLHHPQLRPSHKASCRTGSVPSEPSALGRCFVL</sequence>
<feature type="signal peptide" evidence="1">
    <location>
        <begin position="1"/>
        <end position="21"/>
    </location>
</feature>
<organism evidence="2 3">
    <name type="scientific">Apiospora arundinis</name>
    <dbReference type="NCBI Taxonomy" id="335852"/>
    <lineage>
        <taxon>Eukaryota</taxon>
        <taxon>Fungi</taxon>
        <taxon>Dikarya</taxon>
        <taxon>Ascomycota</taxon>
        <taxon>Pezizomycotina</taxon>
        <taxon>Sordariomycetes</taxon>
        <taxon>Xylariomycetidae</taxon>
        <taxon>Amphisphaeriales</taxon>
        <taxon>Apiosporaceae</taxon>
        <taxon>Apiospora</taxon>
    </lineage>
</organism>
<reference evidence="2 3" key="1">
    <citation type="journal article" date="2024" name="IMA Fungus">
        <title>Apiospora arundinis, a panoply of carbohydrate-active enzymes and secondary metabolites.</title>
        <authorList>
            <person name="Sorensen T."/>
            <person name="Petersen C."/>
            <person name="Muurmann A.T."/>
            <person name="Christiansen J.V."/>
            <person name="Brundto M.L."/>
            <person name="Overgaard C.K."/>
            <person name="Boysen A.T."/>
            <person name="Wollenberg R.D."/>
            <person name="Larsen T.O."/>
            <person name="Sorensen J.L."/>
            <person name="Nielsen K.L."/>
            <person name="Sondergaard T.E."/>
        </authorList>
    </citation>
    <scope>NUCLEOTIDE SEQUENCE [LARGE SCALE GENOMIC DNA]</scope>
    <source>
        <strain evidence="2 3">AAU 773</strain>
    </source>
</reference>
<protein>
    <submittedName>
        <fullName evidence="2">Uncharacterized protein</fullName>
    </submittedName>
</protein>
<evidence type="ECO:0000256" key="1">
    <source>
        <dbReference type="SAM" id="SignalP"/>
    </source>
</evidence>
<keyword evidence="1" id="KW-0732">Signal</keyword>
<name>A0ABR2JH21_9PEZI</name>
<dbReference type="EMBL" id="JAPCWZ010000002">
    <property type="protein sequence ID" value="KAK8877026.1"/>
    <property type="molecule type" value="Genomic_DNA"/>
</dbReference>
<gene>
    <name evidence="2" type="ORF">PGQ11_001972</name>
</gene>